<evidence type="ECO:0000313" key="2">
    <source>
        <dbReference type="EMBL" id="KAH8386709.1"/>
    </source>
</evidence>
<evidence type="ECO:0000256" key="1">
    <source>
        <dbReference type="SAM" id="MobiDB-lite"/>
    </source>
</evidence>
<dbReference type="EMBL" id="JAJJHW010000095">
    <property type="protein sequence ID" value="KAH8386709.1"/>
    <property type="molecule type" value="Genomic_DNA"/>
</dbReference>
<gene>
    <name evidence="2" type="ORF">KR093_002127</name>
</gene>
<reference evidence="2" key="1">
    <citation type="journal article" date="2021" name="Mol. Ecol. Resour.">
        <title>Phylogenomic analyses of the genus Drosophila reveals genomic signals of climate adaptation.</title>
        <authorList>
            <person name="Li F."/>
            <person name="Rane R.V."/>
            <person name="Luria V."/>
            <person name="Xiong Z."/>
            <person name="Chen J."/>
            <person name="Li Z."/>
            <person name="Catullo R.A."/>
            <person name="Griffin P.C."/>
            <person name="Schiffer M."/>
            <person name="Pearce S."/>
            <person name="Lee S.F."/>
            <person name="McElroy K."/>
            <person name="Stocker A."/>
            <person name="Shirriffs J."/>
            <person name="Cockerell F."/>
            <person name="Coppin C."/>
            <person name="Sgro C.M."/>
            <person name="Karger A."/>
            <person name="Cain J.W."/>
            <person name="Weber J.A."/>
            <person name="Santpere G."/>
            <person name="Kirschner M.W."/>
            <person name="Hoffmann A.A."/>
            <person name="Oakeshott J.G."/>
            <person name="Zhang G."/>
        </authorList>
    </citation>
    <scope>NUCLEOTIDE SEQUENCE</scope>
    <source>
        <strain evidence="2">BGI-SZ-2011g</strain>
    </source>
</reference>
<dbReference type="Proteomes" id="UP001200034">
    <property type="component" value="Unassembled WGS sequence"/>
</dbReference>
<feature type="region of interest" description="Disordered" evidence="1">
    <location>
        <begin position="63"/>
        <end position="96"/>
    </location>
</feature>
<sequence>MTARMLLSLFLDFFRCRRPFWRRATISLPDAGSTWSLSQIMDVPPAAGAGAGAVAVAEAGLAVQQTPSKEEPPAVSSDSDYDSVGNLEASDEFKDTSANGDCKINIINESGELAGKSQDNDDDGFDDPRLPEMII</sequence>
<protein>
    <submittedName>
        <fullName evidence="2">Uncharacterized protein</fullName>
    </submittedName>
</protein>
<feature type="compositionally biased region" description="Basic and acidic residues" evidence="1">
    <location>
        <begin position="126"/>
        <end position="135"/>
    </location>
</feature>
<accession>A0AAD4K9Q3</accession>
<name>A0AAD4K9Q3_9MUSC</name>
<proteinExistence type="predicted"/>
<evidence type="ECO:0000313" key="3">
    <source>
        <dbReference type="Proteomes" id="UP001200034"/>
    </source>
</evidence>
<feature type="region of interest" description="Disordered" evidence="1">
    <location>
        <begin position="110"/>
        <end position="135"/>
    </location>
</feature>
<organism evidence="2 3">
    <name type="scientific">Drosophila rubida</name>
    <dbReference type="NCBI Taxonomy" id="30044"/>
    <lineage>
        <taxon>Eukaryota</taxon>
        <taxon>Metazoa</taxon>
        <taxon>Ecdysozoa</taxon>
        <taxon>Arthropoda</taxon>
        <taxon>Hexapoda</taxon>
        <taxon>Insecta</taxon>
        <taxon>Pterygota</taxon>
        <taxon>Neoptera</taxon>
        <taxon>Endopterygota</taxon>
        <taxon>Diptera</taxon>
        <taxon>Brachycera</taxon>
        <taxon>Muscomorpha</taxon>
        <taxon>Ephydroidea</taxon>
        <taxon>Drosophilidae</taxon>
        <taxon>Drosophila</taxon>
    </lineage>
</organism>
<comment type="caution">
    <text evidence="2">The sequence shown here is derived from an EMBL/GenBank/DDBJ whole genome shotgun (WGS) entry which is preliminary data.</text>
</comment>
<keyword evidence="3" id="KW-1185">Reference proteome</keyword>
<dbReference type="AlphaFoldDB" id="A0AAD4K9Q3"/>